<evidence type="ECO:0000256" key="1">
    <source>
        <dbReference type="SAM" id="MobiDB-lite"/>
    </source>
</evidence>
<dbReference type="AlphaFoldDB" id="D8TL72"/>
<dbReference type="PANTHER" id="PTHR14580">
    <property type="entry name" value="MULTIPLE MYELOMA TUMOR-ASSOCIATED PROTEIN 2 FAMILY MEMBER"/>
    <property type="match status" value="1"/>
</dbReference>
<dbReference type="KEGG" id="vcn:VOLCADRAFT_116333"/>
<evidence type="ECO:0000313" key="2">
    <source>
        <dbReference type="EMBL" id="EFJ51687.1"/>
    </source>
</evidence>
<dbReference type="InterPro" id="IPR039207">
    <property type="entry name" value="MMTAG2-like"/>
</dbReference>
<dbReference type="GeneID" id="9620194"/>
<dbReference type="OrthoDB" id="5390672at2759"/>
<gene>
    <name evidence="2" type="ORF">VOLCADRAFT_116333</name>
</gene>
<dbReference type="eggNOG" id="KOG4520">
    <property type="taxonomic scope" value="Eukaryota"/>
</dbReference>
<keyword evidence="3" id="KW-1185">Reference proteome</keyword>
<accession>D8TL72</accession>
<reference evidence="2 3" key="1">
    <citation type="journal article" date="2010" name="Science">
        <title>Genomic analysis of organismal complexity in the multicellular green alga Volvox carteri.</title>
        <authorList>
            <person name="Prochnik S.E."/>
            <person name="Umen J."/>
            <person name="Nedelcu A.M."/>
            <person name="Hallmann A."/>
            <person name="Miller S.M."/>
            <person name="Nishii I."/>
            <person name="Ferris P."/>
            <person name="Kuo A."/>
            <person name="Mitros T."/>
            <person name="Fritz-Laylin L.K."/>
            <person name="Hellsten U."/>
            <person name="Chapman J."/>
            <person name="Simakov O."/>
            <person name="Rensing S.A."/>
            <person name="Terry A."/>
            <person name="Pangilinan J."/>
            <person name="Kapitonov V."/>
            <person name="Jurka J."/>
            <person name="Salamov A."/>
            <person name="Shapiro H."/>
            <person name="Schmutz J."/>
            <person name="Grimwood J."/>
            <person name="Lindquist E."/>
            <person name="Lucas S."/>
            <person name="Grigoriev I.V."/>
            <person name="Schmitt R."/>
            <person name="Kirk D."/>
            <person name="Rokhsar D.S."/>
        </authorList>
    </citation>
    <scope>NUCLEOTIDE SEQUENCE [LARGE SCALE GENOMIC DNA]</scope>
    <source>
        <strain evidence="3">f. Nagariensis / Eve</strain>
    </source>
</reference>
<protein>
    <recommendedName>
        <fullName evidence="4">Multiple myeloma tumor-associated protein 2-like N-terminal domain-containing protein</fullName>
    </recommendedName>
</protein>
<dbReference type="Proteomes" id="UP000001058">
    <property type="component" value="Unassembled WGS sequence"/>
</dbReference>
<organism evidence="3">
    <name type="scientific">Volvox carteri f. nagariensis</name>
    <dbReference type="NCBI Taxonomy" id="3068"/>
    <lineage>
        <taxon>Eukaryota</taxon>
        <taxon>Viridiplantae</taxon>
        <taxon>Chlorophyta</taxon>
        <taxon>core chlorophytes</taxon>
        <taxon>Chlorophyceae</taxon>
        <taxon>CS clade</taxon>
        <taxon>Chlamydomonadales</taxon>
        <taxon>Volvocaceae</taxon>
        <taxon>Volvox</taxon>
    </lineage>
</organism>
<evidence type="ECO:0000313" key="3">
    <source>
        <dbReference type="Proteomes" id="UP000001058"/>
    </source>
</evidence>
<dbReference type="InParanoid" id="D8TL72"/>
<feature type="region of interest" description="Disordered" evidence="1">
    <location>
        <begin position="203"/>
        <end position="245"/>
    </location>
</feature>
<dbReference type="PANTHER" id="PTHR14580:SF0">
    <property type="entry name" value="MULTIPLE MYELOMA TUMOR-ASSOCIATED PROTEIN 2"/>
    <property type="match status" value="1"/>
</dbReference>
<sequence>MSLYNGPPRPGRDVYWYTRDKSAQDAVQDEIKAVKKREEELMMEVLGLKPKTASKPAPQFDKHELNELIKGRQEEHEQLDKVDATAHEAQRMKGLGYVLGPGVPSEAVHTTLPGVGHTGPGPNAQQAPQMLASAGAAAPSTGLKSDANVALATHGTVDHLKALRRAEKRSRMEAKEDAKKVSRVYKELRFGFMSYGNRRDDLAKKEMKRSKKELKKARREGEGAKTQGRATAHGSSDTPTATAAAQAATDAMSAAGAAAVSPWGSGVGIQECRLNYTEALRQGTGKGLVHSMLRVATLGTVMAGVTAAMRVLASGLGRGLGKWPGL</sequence>
<proteinExistence type="predicted"/>
<dbReference type="RefSeq" id="XP_002947097.1">
    <property type="nucleotide sequence ID" value="XM_002947051.1"/>
</dbReference>
<feature type="compositionally biased region" description="Basic residues" evidence="1">
    <location>
        <begin position="206"/>
        <end position="218"/>
    </location>
</feature>
<dbReference type="EMBL" id="GL378326">
    <property type="protein sequence ID" value="EFJ51687.1"/>
    <property type="molecule type" value="Genomic_DNA"/>
</dbReference>
<evidence type="ECO:0008006" key="4">
    <source>
        <dbReference type="Google" id="ProtNLM"/>
    </source>
</evidence>
<name>D8TL72_VOLCA</name>